<name>A0A6L8VEB8_9RHOB</name>
<gene>
    <name evidence="1" type="ORF">GS660_02270</name>
</gene>
<comment type="caution">
    <text evidence="1">The sequence shown here is derived from an EMBL/GenBank/DDBJ whole genome shotgun (WGS) entry which is preliminary data.</text>
</comment>
<evidence type="ECO:0008006" key="3">
    <source>
        <dbReference type="Google" id="ProtNLM"/>
    </source>
</evidence>
<organism evidence="1 2">
    <name type="scientific">Frigidibacter albus</name>
    <dbReference type="NCBI Taxonomy" id="1465486"/>
    <lineage>
        <taxon>Bacteria</taxon>
        <taxon>Pseudomonadati</taxon>
        <taxon>Pseudomonadota</taxon>
        <taxon>Alphaproteobacteria</taxon>
        <taxon>Rhodobacterales</taxon>
        <taxon>Paracoccaceae</taxon>
        <taxon>Frigidibacter</taxon>
    </lineage>
</organism>
<reference evidence="1 2" key="1">
    <citation type="submission" date="2020-01" db="EMBL/GenBank/DDBJ databases">
        <title>Frigidibacter albus SP32T (=CGMCC 1.13995T).</title>
        <authorList>
            <person name="Liao X."/>
        </authorList>
    </citation>
    <scope>NUCLEOTIDE SEQUENCE [LARGE SCALE GENOMIC DNA]</scope>
    <source>
        <strain evidence="1 2">SP32</strain>
    </source>
</reference>
<dbReference type="AlphaFoldDB" id="A0A6L8VEB8"/>
<keyword evidence="2" id="KW-1185">Reference proteome</keyword>
<dbReference type="EMBL" id="WWNR01000001">
    <property type="protein sequence ID" value="MZQ87922.1"/>
    <property type="molecule type" value="Genomic_DNA"/>
</dbReference>
<evidence type="ECO:0000313" key="1">
    <source>
        <dbReference type="EMBL" id="MZQ87922.1"/>
    </source>
</evidence>
<proteinExistence type="predicted"/>
<evidence type="ECO:0000313" key="2">
    <source>
        <dbReference type="Proteomes" id="UP000477083"/>
    </source>
</evidence>
<accession>A0A6L8VEB8</accession>
<dbReference type="Gene3D" id="2.40.33.20">
    <property type="entry name" value="PK beta-barrel domain-like"/>
    <property type="match status" value="1"/>
</dbReference>
<dbReference type="Proteomes" id="UP000477083">
    <property type="component" value="Unassembled WGS sequence"/>
</dbReference>
<dbReference type="OrthoDB" id="5735964at2"/>
<dbReference type="InterPro" id="IPR011037">
    <property type="entry name" value="Pyrv_Knase-like_insert_dom_sf"/>
</dbReference>
<dbReference type="SUPFAM" id="SSF50800">
    <property type="entry name" value="PK beta-barrel domain-like"/>
    <property type="match status" value="1"/>
</dbReference>
<sequence>MADPRPTGRAVTPVTRAELDAALPHVLAAPQDGAEILQLCFRPGYGQRLHPPMLRLTRAQGILDAVGNSERWTVAPWMRLEDGSPDPRIQVSILPVRVMDLVRRDRAGTPHPGDTMIADLDTAEANIPTGSLLRAGTAVLRVSDVFNDACVKWKVRYGTEAKDWITAPGHTPLRLRGLLCEVVEDGEVRPGDLLQKA</sequence>
<protein>
    <recommendedName>
        <fullName evidence="3">MOSC domain-containing protein</fullName>
    </recommendedName>
</protein>